<dbReference type="InterPro" id="IPR036237">
    <property type="entry name" value="Xyl_isomerase-like_sf"/>
</dbReference>
<dbReference type="Gene3D" id="3.20.20.150">
    <property type="entry name" value="Divalent-metal-dependent TIM barrel enzymes"/>
    <property type="match status" value="1"/>
</dbReference>
<gene>
    <name evidence="2" type="ORF">UFOPK2399_01055</name>
</gene>
<protein>
    <submittedName>
        <fullName evidence="2">Unannotated protein</fullName>
    </submittedName>
</protein>
<dbReference type="SMART" id="SM00518">
    <property type="entry name" value="AP2Ec"/>
    <property type="match status" value="1"/>
</dbReference>
<reference evidence="2" key="1">
    <citation type="submission" date="2020-05" db="EMBL/GenBank/DDBJ databases">
        <authorList>
            <person name="Chiriac C."/>
            <person name="Salcher M."/>
            <person name="Ghai R."/>
            <person name="Kavagutti S V."/>
        </authorList>
    </citation>
    <scope>NUCLEOTIDE SEQUENCE</scope>
</reference>
<evidence type="ECO:0000259" key="1">
    <source>
        <dbReference type="Pfam" id="PF01261"/>
    </source>
</evidence>
<dbReference type="InterPro" id="IPR013022">
    <property type="entry name" value="Xyl_isomerase-like_TIM-brl"/>
</dbReference>
<dbReference type="EMBL" id="CAEZXP010000002">
    <property type="protein sequence ID" value="CAB4696432.1"/>
    <property type="molecule type" value="Genomic_DNA"/>
</dbReference>
<dbReference type="GO" id="GO:0006284">
    <property type="term" value="P:base-excision repair"/>
    <property type="evidence" value="ECO:0007669"/>
    <property type="project" value="TreeGrafter"/>
</dbReference>
<dbReference type="GO" id="GO:0003906">
    <property type="term" value="F:DNA-(apurinic or apyrimidinic site) endonuclease activity"/>
    <property type="evidence" value="ECO:0007669"/>
    <property type="project" value="TreeGrafter"/>
</dbReference>
<organism evidence="2">
    <name type="scientific">freshwater metagenome</name>
    <dbReference type="NCBI Taxonomy" id="449393"/>
    <lineage>
        <taxon>unclassified sequences</taxon>
        <taxon>metagenomes</taxon>
        <taxon>ecological metagenomes</taxon>
    </lineage>
</organism>
<dbReference type="PANTHER" id="PTHR21445">
    <property type="entry name" value="ENDONUCLEASE IV ENDODEOXYRIBONUCLEASE IV"/>
    <property type="match status" value="1"/>
</dbReference>
<dbReference type="GO" id="GO:0003677">
    <property type="term" value="F:DNA binding"/>
    <property type="evidence" value="ECO:0007669"/>
    <property type="project" value="InterPro"/>
</dbReference>
<dbReference type="GO" id="GO:0008270">
    <property type="term" value="F:zinc ion binding"/>
    <property type="evidence" value="ECO:0007669"/>
    <property type="project" value="InterPro"/>
</dbReference>
<sequence length="271" mass="29644">MTKSLHIGPARVPSQDSPDAAIALLLERGYSACELDFEGKFWMSYEFAERFGELARDASIVLSVHAPIAGFMGHAERGKKLNMAVGMLDHSAGIATVAGAEVVVFHPGFLLGRTREDAIDSVCEQLGELRERLEGKDRAVPFGIEVMGRVRELGSLDDVVEIARRLGWVRPVIDFAHMHATSDGQFLSVEPFVEALAKADAVLAPGAPFHIHFSDIQFANRNETKHLPYGDGTLRAEPLKQALSQFDRPATIISESPDEESSQRIKAILQA</sequence>
<feature type="domain" description="Xylose isomerase-like TIM barrel" evidence="1">
    <location>
        <begin position="23"/>
        <end position="260"/>
    </location>
</feature>
<evidence type="ECO:0000313" key="2">
    <source>
        <dbReference type="EMBL" id="CAB4696432.1"/>
    </source>
</evidence>
<dbReference type="GO" id="GO:0008081">
    <property type="term" value="F:phosphoric diester hydrolase activity"/>
    <property type="evidence" value="ECO:0007669"/>
    <property type="project" value="TreeGrafter"/>
</dbReference>
<dbReference type="PANTHER" id="PTHR21445:SF0">
    <property type="entry name" value="APURINIC-APYRIMIDINIC ENDONUCLEASE"/>
    <property type="match status" value="1"/>
</dbReference>
<dbReference type="Pfam" id="PF01261">
    <property type="entry name" value="AP_endonuc_2"/>
    <property type="match status" value="1"/>
</dbReference>
<proteinExistence type="predicted"/>
<accession>A0A6J6PD62</accession>
<name>A0A6J6PD62_9ZZZZ</name>
<dbReference type="AlphaFoldDB" id="A0A6J6PD62"/>
<dbReference type="SUPFAM" id="SSF51658">
    <property type="entry name" value="Xylose isomerase-like"/>
    <property type="match status" value="1"/>
</dbReference>
<dbReference type="InterPro" id="IPR001719">
    <property type="entry name" value="AP_endonuc_2"/>
</dbReference>